<evidence type="ECO:0000313" key="4">
    <source>
        <dbReference type="EMBL" id="MFC4595679.1"/>
    </source>
</evidence>
<dbReference type="EMBL" id="JBHSFZ010000058">
    <property type="protein sequence ID" value="MFC4595679.1"/>
    <property type="molecule type" value="Genomic_DNA"/>
</dbReference>
<reference evidence="5" key="1">
    <citation type="journal article" date="2019" name="Int. J. Syst. Evol. Microbiol.">
        <title>The Global Catalogue of Microorganisms (GCM) 10K type strain sequencing project: providing services to taxonomists for standard genome sequencing and annotation.</title>
        <authorList>
            <consortium name="The Broad Institute Genomics Platform"/>
            <consortium name="The Broad Institute Genome Sequencing Center for Infectious Disease"/>
            <person name="Wu L."/>
            <person name="Ma J."/>
        </authorList>
    </citation>
    <scope>NUCLEOTIDE SEQUENCE [LARGE SCALE GENOMIC DNA]</scope>
    <source>
        <strain evidence="5">NBRC 103632</strain>
    </source>
</reference>
<organism evidence="4 5">
    <name type="scientific">Sphingobium tyrosinilyticum</name>
    <dbReference type="NCBI Taxonomy" id="2715436"/>
    <lineage>
        <taxon>Bacteria</taxon>
        <taxon>Pseudomonadati</taxon>
        <taxon>Pseudomonadota</taxon>
        <taxon>Alphaproteobacteria</taxon>
        <taxon>Sphingomonadales</taxon>
        <taxon>Sphingomonadaceae</taxon>
        <taxon>Sphingobium</taxon>
    </lineage>
</organism>
<gene>
    <name evidence="4" type="ORF">ACFO3E_16070</name>
</gene>
<comment type="caution">
    <text evidence="4">The sequence shown here is derived from an EMBL/GenBank/DDBJ whole genome shotgun (WGS) entry which is preliminary data.</text>
</comment>
<sequence>MTDLFASLSFSSGAVMTNRFMLAPLTNQQSHADGTLSEEEERWLGLRAQGGFGAVMTAAAFVNPEGRGFDGQLGVHDDICLPGLIRAADTIRAANSLSLLQLHHGGARAAMSTGLPRVAPSEDPEFGAVAMTQGQVEAMIEDFISAAERAERAGFDGVELHGAHTYLLCAFLSAQMNQRTDCFGGSLDNRAKPIRAIIDGVRKRCGPQFTLGLRLSGERMGLQMADVLTLSEQLMQEGGLDFLDLSLWDVFKDPVEAAYQGKPLIAWFAELDRAKTRLGVAGQVRSGATAQACLDAGADFVLIGRAAIANHDFPRRVREAADYGMPTLPLSRAHLLEQAVSPTFLAYLEADFPGFVEGE</sequence>
<dbReference type="CDD" id="cd02803">
    <property type="entry name" value="OYE_like_FMN_family"/>
    <property type="match status" value="1"/>
</dbReference>
<feature type="domain" description="NADH:flavin oxidoreductase/NADH oxidase N-terminal" evidence="3">
    <location>
        <begin position="4"/>
        <end position="319"/>
    </location>
</feature>
<evidence type="ECO:0000313" key="5">
    <source>
        <dbReference type="Proteomes" id="UP001595957"/>
    </source>
</evidence>
<dbReference type="SUPFAM" id="SSF51395">
    <property type="entry name" value="FMN-linked oxidoreductases"/>
    <property type="match status" value="1"/>
</dbReference>
<name>A0ABV9F6Q0_9SPHN</name>
<dbReference type="Proteomes" id="UP001595957">
    <property type="component" value="Unassembled WGS sequence"/>
</dbReference>
<keyword evidence="2" id="KW-0560">Oxidoreductase</keyword>
<evidence type="ECO:0000256" key="2">
    <source>
        <dbReference type="ARBA" id="ARBA00023002"/>
    </source>
</evidence>
<keyword evidence="5" id="KW-1185">Reference proteome</keyword>
<dbReference type="InterPro" id="IPR013785">
    <property type="entry name" value="Aldolase_TIM"/>
</dbReference>
<dbReference type="Pfam" id="PF00724">
    <property type="entry name" value="Oxidored_FMN"/>
    <property type="match status" value="1"/>
</dbReference>
<evidence type="ECO:0000256" key="1">
    <source>
        <dbReference type="ARBA" id="ARBA00022630"/>
    </source>
</evidence>
<proteinExistence type="predicted"/>
<dbReference type="PANTHER" id="PTHR43656:SF2">
    <property type="entry name" value="BINDING OXIDOREDUCTASE, PUTATIVE (AFU_ORTHOLOGUE AFUA_2G08260)-RELATED"/>
    <property type="match status" value="1"/>
</dbReference>
<dbReference type="InterPro" id="IPR001155">
    <property type="entry name" value="OxRdtase_FMN_N"/>
</dbReference>
<protein>
    <submittedName>
        <fullName evidence="4">NADH:flavin oxidoreductase</fullName>
    </submittedName>
</protein>
<evidence type="ECO:0000259" key="3">
    <source>
        <dbReference type="Pfam" id="PF00724"/>
    </source>
</evidence>
<dbReference type="Gene3D" id="3.20.20.70">
    <property type="entry name" value="Aldolase class I"/>
    <property type="match status" value="1"/>
</dbReference>
<accession>A0ABV9F6Q0</accession>
<dbReference type="InterPro" id="IPR051799">
    <property type="entry name" value="NADH_flavin_oxidoreductase"/>
</dbReference>
<keyword evidence="1" id="KW-0285">Flavoprotein</keyword>
<dbReference type="RefSeq" id="WP_380806155.1">
    <property type="nucleotide sequence ID" value="NZ_JBHSFZ010000058.1"/>
</dbReference>
<dbReference type="PANTHER" id="PTHR43656">
    <property type="entry name" value="BINDING OXIDOREDUCTASE, PUTATIVE (AFU_ORTHOLOGUE AFUA_2G08260)-RELATED"/>
    <property type="match status" value="1"/>
</dbReference>